<sequence length="111" mass="13481">MKQERTISAYKNYFMDFISSLRKEEARKIYYILDMLKVQERVSSKFVKYLREELYEIRAEYGGNIFRVFFIFDDGNIVILFNGFQKKTKKTPPSEIEKALKIKEEYYESKK</sequence>
<dbReference type="InterPro" id="IPR009241">
    <property type="entry name" value="HigB-like"/>
</dbReference>
<reference evidence="1 2" key="1">
    <citation type="submission" date="2018-08" db="EMBL/GenBank/DDBJ databases">
        <title>A genome reference for cultivated species of the human gut microbiota.</title>
        <authorList>
            <person name="Zou Y."/>
            <person name="Xue W."/>
            <person name="Luo G."/>
        </authorList>
    </citation>
    <scope>NUCLEOTIDE SEQUENCE [LARGE SCALE GENOMIC DNA]</scope>
    <source>
        <strain evidence="1 2">AM34-17</strain>
    </source>
</reference>
<protein>
    <submittedName>
        <fullName evidence="1">Type II toxin-antitoxin system RelE/ParE family toxin</fullName>
    </submittedName>
</protein>
<proteinExistence type="predicted"/>
<comment type="caution">
    <text evidence="1">The sequence shown here is derived from an EMBL/GenBank/DDBJ whole genome shotgun (WGS) entry which is preliminary data.</text>
</comment>
<name>A0A414BVE9_9BACT</name>
<evidence type="ECO:0000313" key="1">
    <source>
        <dbReference type="EMBL" id="RHC82394.1"/>
    </source>
</evidence>
<gene>
    <name evidence="1" type="ORF">DW828_14150</name>
</gene>
<organism evidence="1 2">
    <name type="scientific">Parabacteroides merdae</name>
    <dbReference type="NCBI Taxonomy" id="46503"/>
    <lineage>
        <taxon>Bacteria</taxon>
        <taxon>Pseudomonadati</taxon>
        <taxon>Bacteroidota</taxon>
        <taxon>Bacteroidia</taxon>
        <taxon>Bacteroidales</taxon>
        <taxon>Tannerellaceae</taxon>
        <taxon>Parabacteroides</taxon>
    </lineage>
</organism>
<dbReference type="Proteomes" id="UP000286260">
    <property type="component" value="Unassembled WGS sequence"/>
</dbReference>
<dbReference type="AlphaFoldDB" id="A0A414BVE9"/>
<accession>A0A414BVE9</accession>
<evidence type="ECO:0000313" key="2">
    <source>
        <dbReference type="Proteomes" id="UP000286260"/>
    </source>
</evidence>
<dbReference type="Pfam" id="PF05973">
    <property type="entry name" value="Gp49"/>
    <property type="match status" value="1"/>
</dbReference>
<dbReference type="RefSeq" id="WP_071150669.1">
    <property type="nucleotide sequence ID" value="NZ_QSII01000021.1"/>
</dbReference>
<dbReference type="EMBL" id="QSII01000021">
    <property type="protein sequence ID" value="RHC82394.1"/>
    <property type="molecule type" value="Genomic_DNA"/>
</dbReference>